<proteinExistence type="predicted"/>
<organism evidence="2">
    <name type="scientific">Clastoptera arizonana</name>
    <name type="common">Arizona spittle bug</name>
    <dbReference type="NCBI Taxonomy" id="38151"/>
    <lineage>
        <taxon>Eukaryota</taxon>
        <taxon>Metazoa</taxon>
        <taxon>Ecdysozoa</taxon>
        <taxon>Arthropoda</taxon>
        <taxon>Hexapoda</taxon>
        <taxon>Insecta</taxon>
        <taxon>Pterygota</taxon>
        <taxon>Neoptera</taxon>
        <taxon>Paraneoptera</taxon>
        <taxon>Hemiptera</taxon>
        <taxon>Auchenorrhyncha</taxon>
        <taxon>Cercopoidea</taxon>
        <taxon>Clastopteridae</taxon>
        <taxon>Clastoptera</taxon>
    </lineage>
</organism>
<evidence type="ECO:0008006" key="3">
    <source>
        <dbReference type="Google" id="ProtNLM"/>
    </source>
</evidence>
<name>A0A1B6DRX0_9HEMI</name>
<accession>A0A1B6DRX0</accession>
<feature type="chain" id="PRO_5008581475" description="Protein TsetseEP domain-containing protein" evidence="1">
    <location>
        <begin position="24"/>
        <end position="236"/>
    </location>
</feature>
<evidence type="ECO:0000256" key="1">
    <source>
        <dbReference type="SAM" id="SignalP"/>
    </source>
</evidence>
<dbReference type="AlphaFoldDB" id="A0A1B6DRX0"/>
<reference evidence="2" key="1">
    <citation type="submission" date="2015-12" db="EMBL/GenBank/DDBJ databases">
        <title>De novo transcriptome assembly of four potential Pierce s Disease insect vectors from Arizona vineyards.</title>
        <authorList>
            <person name="Tassone E.E."/>
        </authorList>
    </citation>
    <scope>NUCLEOTIDE SEQUENCE</scope>
</reference>
<protein>
    <recommendedName>
        <fullName evidence="3">Protein TsetseEP domain-containing protein</fullName>
    </recommendedName>
</protein>
<dbReference type="EMBL" id="GEDC01008882">
    <property type="protein sequence ID" value="JAS28416.1"/>
    <property type="molecule type" value="Transcribed_RNA"/>
</dbReference>
<evidence type="ECO:0000313" key="2">
    <source>
        <dbReference type="EMBL" id="JAS28416.1"/>
    </source>
</evidence>
<feature type="signal peptide" evidence="1">
    <location>
        <begin position="1"/>
        <end position="23"/>
    </location>
</feature>
<sequence>MASKIYFTILTVFITLCFNHSHGQQNFAVFGTAINEAFTQLPNIMNQAVTVGTNAEEVSSAAQTALQGVTFNLGRVSGQISPFINNATNSLRGMLTMPNTSVSARNCIFQALGNLNSVISRATPRFSSCSNVAVNAIRPFVTQFSNFGFNYFNTIKNTVVPIFSCGISLNSQTCVQNIVSGLSNSVTKEATRVTSVGDSLPAAVSAFNQCTTAAFDAVQTTVDDIVANFNTCANGR</sequence>
<keyword evidence="1" id="KW-0732">Signal</keyword>
<gene>
    <name evidence="2" type="ORF">g.1481</name>
</gene>